<dbReference type="InterPro" id="IPR011437">
    <property type="entry name" value="DUF1540"/>
</dbReference>
<name>A0A5J5KX58_9MICC</name>
<dbReference type="EMBL" id="SZWF01000007">
    <property type="protein sequence ID" value="KAA9394259.1"/>
    <property type="molecule type" value="Genomic_DNA"/>
</dbReference>
<proteinExistence type="predicted"/>
<sequence length="89" mass="9139">MPTVTDVKTCTVTACAYNNDGCTAEAVTITDHGCATFISLDARGGLPTAGAHVGACQRANCKFNEDLMCTASAITVGESTADCLSFEAR</sequence>
<evidence type="ECO:0000313" key="2">
    <source>
        <dbReference type="EMBL" id="KAA9394259.1"/>
    </source>
</evidence>
<dbReference type="Proteomes" id="UP000325957">
    <property type="component" value="Unassembled WGS sequence"/>
</dbReference>
<evidence type="ECO:0000313" key="3">
    <source>
        <dbReference type="Proteomes" id="UP000325957"/>
    </source>
</evidence>
<dbReference type="OrthoDB" id="3213529at2"/>
<comment type="caution">
    <text evidence="2">The sequence shown here is derived from an EMBL/GenBank/DDBJ whole genome shotgun (WGS) entry which is preliminary data.</text>
</comment>
<feature type="domain" description="DUF1540" evidence="1">
    <location>
        <begin position="10"/>
        <end position="36"/>
    </location>
</feature>
<dbReference type="Pfam" id="PF07561">
    <property type="entry name" value="DUF1540"/>
    <property type="match status" value="2"/>
</dbReference>
<dbReference type="AlphaFoldDB" id="A0A5J5KX58"/>
<organism evidence="2 3">
    <name type="scientific">Kocuria coralli</name>
    <dbReference type="NCBI Taxonomy" id="1461025"/>
    <lineage>
        <taxon>Bacteria</taxon>
        <taxon>Bacillati</taxon>
        <taxon>Actinomycetota</taxon>
        <taxon>Actinomycetes</taxon>
        <taxon>Micrococcales</taxon>
        <taxon>Micrococcaceae</taxon>
        <taxon>Kocuria</taxon>
    </lineage>
</organism>
<keyword evidence="3" id="KW-1185">Reference proteome</keyword>
<evidence type="ECO:0000259" key="1">
    <source>
        <dbReference type="Pfam" id="PF07561"/>
    </source>
</evidence>
<reference evidence="2 3" key="1">
    <citation type="submission" date="2019-05" db="EMBL/GenBank/DDBJ databases">
        <title>Kocuria coralli sp. nov., a novel actinobacterium isolated from coral reef seawater.</title>
        <authorList>
            <person name="Li J."/>
        </authorList>
    </citation>
    <scope>NUCLEOTIDE SEQUENCE [LARGE SCALE GENOMIC DNA]</scope>
    <source>
        <strain evidence="2 3">SCSIO 13007</strain>
    </source>
</reference>
<accession>A0A5J5KX58</accession>
<feature type="domain" description="DUF1540" evidence="1">
    <location>
        <begin position="56"/>
        <end position="86"/>
    </location>
</feature>
<protein>
    <submittedName>
        <fullName evidence="2">DUF1540 domain-containing protein</fullName>
    </submittedName>
</protein>
<dbReference type="RefSeq" id="WP_158033630.1">
    <property type="nucleotide sequence ID" value="NZ_ML708616.1"/>
</dbReference>
<gene>
    <name evidence="2" type="ORF">FCK90_07190</name>
</gene>